<name>A0ABU5JNX5_9ACTN</name>
<feature type="region of interest" description="Disordered" evidence="2">
    <location>
        <begin position="154"/>
        <end position="182"/>
    </location>
</feature>
<feature type="region of interest" description="Disordered" evidence="2">
    <location>
        <begin position="313"/>
        <end position="334"/>
    </location>
</feature>
<proteinExistence type="predicted"/>
<reference evidence="3 4" key="1">
    <citation type="submission" date="2023-12" db="EMBL/GenBank/DDBJ databases">
        <title>Micromonospora sp. nov., isolated from Atacama Desert.</title>
        <authorList>
            <person name="Carro L."/>
            <person name="Golinska P."/>
            <person name="Klenk H.-P."/>
            <person name="Goodfellow M."/>
        </authorList>
    </citation>
    <scope>NUCLEOTIDE SEQUENCE [LARGE SCALE GENOMIC DNA]</scope>
    <source>
        <strain evidence="3 4">4G53</strain>
    </source>
</reference>
<evidence type="ECO:0000313" key="3">
    <source>
        <dbReference type="EMBL" id="MDZ5494350.1"/>
    </source>
</evidence>
<gene>
    <name evidence="3" type="ORF">U2F25_33730</name>
</gene>
<feature type="region of interest" description="Disordered" evidence="2">
    <location>
        <begin position="231"/>
        <end position="271"/>
    </location>
</feature>
<feature type="compositionally biased region" description="Basic and acidic residues" evidence="2">
    <location>
        <begin position="155"/>
        <end position="171"/>
    </location>
</feature>
<evidence type="ECO:0000256" key="1">
    <source>
        <dbReference type="ARBA" id="ARBA00022581"/>
    </source>
</evidence>
<dbReference type="RefSeq" id="WP_322443818.1">
    <property type="nucleotide sequence ID" value="NZ_JAXOTQ010000071.1"/>
</dbReference>
<sequence length="1436" mass="160258">MPEQQVLWTVLPRGADAATLELDVLVSPRLGVNAPPCSEFRLSDFPEFEHWTRTLADHLTFKVQFADGSRHDADVRLLFPLDHDAWDHLFRATTFVRPWSFRDLCKRQIHSYSVRFITAYLRKLYTDIGRGFPTQPPPRSELEPLRQTVGPVTDVRVKEEREPPPREDRDIPLPSVEIPPDPTPLPRPQGCLAWLWRPLRWLCRPLRPLCRLLPRPLRYVVRTLLRLLREAAEPDPGPPPDPTKPKVTMPRTVHPSPYVTKPPIGPAPEGPMERLEQRMAAELAIAPEPHGPIANGLKCRDLTCDFARAKRFHERPENANPPASQPPPDKPRLDFHQALGALGDYPQIMRRLGLVVRLRVPRPATDPGTVRAIPIWNGATRAGDIAPRTRCQLTGDSFTAAHAPGSDFASGMLDLSGAGDRIETDAPKFDVIQLDSDGAAMKAILAAATLERTCQLDGLEVYALDRPQRETLPALRSAGLALVRADRAWHVHRHLVDAAEKAKPKPADAPGEPAELPQELFAEDLVRGYRIEVRPDGGDWLSLCKRFGTYDLVDDAGNPRQWCQVIDQGYVKRTSATSCDDESSPLYVPEVLARWTGWSLVVPRPGLTLESHVGGPLPPEQDFDGPAAPRSETETEFRLVTKFHACPGSLPRLRFGHTYTLRAIGVDLCGEPLAAVEDSASQSDPITYRRFEPAGPSAPLALRKFWPGESLERVVLRSDVDRDSATYDQQVMQATPPDAAAHRTRHFFPPKTSQDMAELHGMLECAFRDTSGWLDPDAGYRISLRESGTFAKPTIPFGKPSNVGEYWINTANETLTTPYLPDPIVAGTALRGLPGLVDHVAGDPLPVCQVPTGDPPTKTEPLLQVPFTGRWPDSEGFRLRIAEPTEFEQPPQWDADDRLLTVYIPKGEQSHVRYSSYLVPTALKSHAIWDWLDDENPSSLLRSWAEAGAHWMITPPRTLVLVHAVQHPVKPARFTALKACRTHIGQTTACLQDGVIELHVPSTGRIEVIGRWEELIEDKDKGCRKEKRCSVAVDYTVDDGWKSGMTFPPAAPNLRKFHEFGDTRHRKVKYLVCATSAYREYLPDNINVDDLTTTTPPGDEFEVSVLNSARPIAPTVLFAVPTFNWPTTPPGPGWATHTQRRGGGGLRVYLDQPWCQSGAGELLGLVLQGDDPLPDALCSRYGLDANWCCTPRPPQAVPLEPRHFPSCIRAEEVTLDEDELCALAVGFQPEWDDRRKVWFCDIELDVEALPWNYWPFLRLAFVRFQPESLQDAMVSKVVLGEFVQVAPERTLSLAWQGDKRHIIVALRGRAPAITRPDPEGASCDLHEPRGGPYAPRVALRVQSITVPTGSDPDEFDWEHTSGHPAEIDAPAFFGLIQPTDPYCDGNLLWEQVVELPVDRDARRMRLEVAEYELILSDREFGRGQTRITYAAHVPLG</sequence>
<accession>A0ABU5JNX5</accession>
<dbReference type="PANTHER" id="PTHR13037">
    <property type="entry name" value="FORMIN"/>
    <property type="match status" value="1"/>
</dbReference>
<organism evidence="3 4">
    <name type="scientific">Micromonospora sicca</name>
    <dbReference type="NCBI Taxonomy" id="2202420"/>
    <lineage>
        <taxon>Bacteria</taxon>
        <taxon>Bacillati</taxon>
        <taxon>Actinomycetota</taxon>
        <taxon>Actinomycetes</taxon>
        <taxon>Micromonosporales</taxon>
        <taxon>Micromonosporaceae</taxon>
        <taxon>Micromonospora</taxon>
    </lineage>
</organism>
<dbReference type="Proteomes" id="UP001290101">
    <property type="component" value="Unassembled WGS sequence"/>
</dbReference>
<dbReference type="PANTHER" id="PTHR13037:SF24">
    <property type="entry name" value="POLYCOMB PROTEIN PCL-RELATED"/>
    <property type="match status" value="1"/>
</dbReference>
<keyword evidence="4" id="KW-1185">Reference proteome</keyword>
<keyword evidence="1" id="KW-0945">Host-virus interaction</keyword>
<evidence type="ECO:0000256" key="2">
    <source>
        <dbReference type="SAM" id="MobiDB-lite"/>
    </source>
</evidence>
<dbReference type="EMBL" id="JAXOTQ010000071">
    <property type="protein sequence ID" value="MDZ5494350.1"/>
    <property type="molecule type" value="Genomic_DNA"/>
</dbReference>
<evidence type="ECO:0000313" key="4">
    <source>
        <dbReference type="Proteomes" id="UP001290101"/>
    </source>
</evidence>
<comment type="caution">
    <text evidence="3">The sequence shown here is derived from an EMBL/GenBank/DDBJ whole genome shotgun (WGS) entry which is preliminary data.</text>
</comment>
<protein>
    <submittedName>
        <fullName evidence="3">Uncharacterized protein</fullName>
    </submittedName>
</protein>